<evidence type="ECO:0000256" key="11">
    <source>
        <dbReference type="ARBA" id="ARBA00023221"/>
    </source>
</evidence>
<comment type="subcellular location">
    <subcellularLocation>
        <location evidence="1">Membrane</location>
        <topology evidence="1">Multi-pass membrane protein</topology>
    </subcellularLocation>
</comment>
<dbReference type="InterPro" id="IPR033118">
    <property type="entry name" value="EXPERA"/>
</dbReference>
<dbReference type="GO" id="GO:0005783">
    <property type="term" value="C:endoplasmic reticulum"/>
    <property type="evidence" value="ECO:0007669"/>
    <property type="project" value="TreeGrafter"/>
</dbReference>
<keyword evidence="7" id="KW-0756">Sterol biosynthesis</keyword>
<evidence type="ECO:0000256" key="13">
    <source>
        <dbReference type="PROSITE-ProRule" id="PRU01087"/>
    </source>
</evidence>
<protein>
    <submittedName>
        <fullName evidence="16">EBDP4, emopamil-binding protein</fullName>
    </submittedName>
</protein>
<evidence type="ECO:0000313" key="16">
    <source>
        <dbReference type="EMBL" id="KAF2461971.1"/>
    </source>
</evidence>
<dbReference type="PANTHER" id="PTHR14207:SF0">
    <property type="entry name" value="3-BETA-HYDROXYSTEROID-DELTA(8),DELTA(7)-ISOMERASE"/>
    <property type="match status" value="1"/>
</dbReference>
<keyword evidence="9 13" id="KW-0472">Membrane</keyword>
<dbReference type="GO" id="GO:0000247">
    <property type="term" value="F:C-8 sterol isomerase activity"/>
    <property type="evidence" value="ECO:0007669"/>
    <property type="project" value="TreeGrafter"/>
</dbReference>
<keyword evidence="10" id="KW-1207">Sterol metabolism</keyword>
<evidence type="ECO:0000313" key="17">
    <source>
        <dbReference type="Proteomes" id="UP000799766"/>
    </source>
</evidence>
<evidence type="ECO:0000256" key="10">
    <source>
        <dbReference type="ARBA" id="ARBA00023166"/>
    </source>
</evidence>
<keyword evidence="12" id="KW-0413">Isomerase</keyword>
<feature type="domain" description="EXPERA" evidence="15">
    <location>
        <begin position="66"/>
        <end position="212"/>
    </location>
</feature>
<feature type="transmembrane region" description="Helical" evidence="14">
    <location>
        <begin position="37"/>
        <end position="59"/>
    </location>
</feature>
<feature type="transmembrane region" description="Helical" evidence="14">
    <location>
        <begin position="191"/>
        <end position="214"/>
    </location>
</feature>
<dbReference type="GO" id="GO:0016126">
    <property type="term" value="P:sterol biosynthetic process"/>
    <property type="evidence" value="ECO:0007669"/>
    <property type="project" value="UniProtKB-KW"/>
</dbReference>
<feature type="transmembrane region" description="Helical" evidence="14">
    <location>
        <begin position="71"/>
        <end position="90"/>
    </location>
</feature>
<evidence type="ECO:0000256" key="7">
    <source>
        <dbReference type="ARBA" id="ARBA00023011"/>
    </source>
</evidence>
<feature type="transmembrane region" description="Helical" evidence="14">
    <location>
        <begin position="153"/>
        <end position="171"/>
    </location>
</feature>
<keyword evidence="8" id="KW-0443">Lipid metabolism</keyword>
<dbReference type="GO" id="GO:0004769">
    <property type="term" value="F:steroid Delta-isomerase activity"/>
    <property type="evidence" value="ECO:0007669"/>
    <property type="project" value="TreeGrafter"/>
</dbReference>
<evidence type="ECO:0000256" key="3">
    <source>
        <dbReference type="ARBA" id="ARBA00022516"/>
    </source>
</evidence>
<evidence type="ECO:0000256" key="8">
    <source>
        <dbReference type="ARBA" id="ARBA00023098"/>
    </source>
</evidence>
<gene>
    <name evidence="16" type="ORF">BDY21DRAFT_4704</name>
</gene>
<dbReference type="GO" id="GO:0047750">
    <property type="term" value="F:cholestenol delta-isomerase activity"/>
    <property type="evidence" value="ECO:0007669"/>
    <property type="project" value="InterPro"/>
</dbReference>
<reference evidence="16" key="1">
    <citation type="journal article" date="2020" name="Stud. Mycol.">
        <title>101 Dothideomycetes genomes: a test case for predicting lifestyles and emergence of pathogens.</title>
        <authorList>
            <person name="Haridas S."/>
            <person name="Albert R."/>
            <person name="Binder M."/>
            <person name="Bloem J."/>
            <person name="Labutti K."/>
            <person name="Salamov A."/>
            <person name="Andreopoulos B."/>
            <person name="Baker S."/>
            <person name="Barry K."/>
            <person name="Bills G."/>
            <person name="Bluhm B."/>
            <person name="Cannon C."/>
            <person name="Castanera R."/>
            <person name="Culley D."/>
            <person name="Daum C."/>
            <person name="Ezra D."/>
            <person name="Gonzalez J."/>
            <person name="Henrissat B."/>
            <person name="Kuo A."/>
            <person name="Liang C."/>
            <person name="Lipzen A."/>
            <person name="Lutzoni F."/>
            <person name="Magnuson J."/>
            <person name="Mondo S."/>
            <person name="Nolan M."/>
            <person name="Ohm R."/>
            <person name="Pangilinan J."/>
            <person name="Park H.-J."/>
            <person name="Ramirez L."/>
            <person name="Alfaro M."/>
            <person name="Sun H."/>
            <person name="Tritt A."/>
            <person name="Yoshinaga Y."/>
            <person name="Zwiers L.-H."/>
            <person name="Turgeon B."/>
            <person name="Goodwin S."/>
            <person name="Spatafora J."/>
            <person name="Crous P."/>
            <person name="Grigoriev I."/>
        </authorList>
    </citation>
    <scope>NUCLEOTIDE SEQUENCE</scope>
    <source>
        <strain evidence="16">ATCC 16933</strain>
    </source>
</reference>
<evidence type="ECO:0000256" key="14">
    <source>
        <dbReference type="SAM" id="Phobius"/>
    </source>
</evidence>
<dbReference type="GO" id="GO:0016020">
    <property type="term" value="C:membrane"/>
    <property type="evidence" value="ECO:0007669"/>
    <property type="project" value="UniProtKB-SubCell"/>
</dbReference>
<keyword evidence="17" id="KW-1185">Reference proteome</keyword>
<accession>A0A6A6PDD7</accession>
<name>A0A6A6PDD7_9PEZI</name>
<evidence type="ECO:0000259" key="15">
    <source>
        <dbReference type="PROSITE" id="PS51751"/>
    </source>
</evidence>
<proteinExistence type="inferred from homology"/>
<sequence>MAATINSTVMDVVQHPYWPVGAEINGYLANTMGVPQLLATFAGGCAVIIAVTSAIVKGVRPGMPLSELSTTLWFAICGCIHFFFEGYYSYNYKRMGGSMDLFGQLWKEYSLSDSRYLTPDSFVWPMETITAVCWGPLSFTVAWMIIKDHPMRHPLQAIVSLGQLYGDVLYYGTSMFDKFAFGVSYCRPEGYYFWGYYFFLNLFWIVIPLSLLISSVRASARAFKALHKMEKTLNASSAAKKTI</sequence>
<dbReference type="PROSITE" id="PS51751">
    <property type="entry name" value="EXPERA"/>
    <property type="match status" value="1"/>
</dbReference>
<keyword evidence="3" id="KW-0444">Lipid biosynthesis</keyword>
<dbReference type="OrthoDB" id="58557at2759"/>
<keyword evidence="4 13" id="KW-0812">Transmembrane</keyword>
<keyword evidence="6 13" id="KW-1133">Transmembrane helix</keyword>
<evidence type="ECO:0000256" key="5">
    <source>
        <dbReference type="ARBA" id="ARBA00022955"/>
    </source>
</evidence>
<dbReference type="PANTHER" id="PTHR14207">
    <property type="entry name" value="STEROL ISOMERASE"/>
    <property type="match status" value="1"/>
</dbReference>
<evidence type="ECO:0000256" key="2">
    <source>
        <dbReference type="ARBA" id="ARBA00008337"/>
    </source>
</evidence>
<dbReference type="Proteomes" id="UP000799766">
    <property type="component" value="Unassembled WGS sequence"/>
</dbReference>
<evidence type="ECO:0000256" key="4">
    <source>
        <dbReference type="ARBA" id="ARBA00022692"/>
    </source>
</evidence>
<dbReference type="Pfam" id="PF05241">
    <property type="entry name" value="EBP"/>
    <property type="match status" value="1"/>
</dbReference>
<evidence type="ECO:0000256" key="1">
    <source>
        <dbReference type="ARBA" id="ARBA00004141"/>
    </source>
</evidence>
<evidence type="ECO:0000256" key="12">
    <source>
        <dbReference type="ARBA" id="ARBA00023235"/>
    </source>
</evidence>
<comment type="similarity">
    <text evidence="2">Belongs to the EBP family.</text>
</comment>
<evidence type="ECO:0000256" key="9">
    <source>
        <dbReference type="ARBA" id="ARBA00023136"/>
    </source>
</evidence>
<dbReference type="AlphaFoldDB" id="A0A6A6PDD7"/>
<evidence type="ECO:0000256" key="6">
    <source>
        <dbReference type="ARBA" id="ARBA00022989"/>
    </source>
</evidence>
<dbReference type="EMBL" id="MU001670">
    <property type="protein sequence ID" value="KAF2461971.1"/>
    <property type="molecule type" value="Genomic_DNA"/>
</dbReference>
<keyword evidence="11" id="KW-0753">Steroid metabolism</keyword>
<keyword evidence="5" id="KW-0752">Steroid biosynthesis</keyword>
<dbReference type="InterPro" id="IPR007905">
    <property type="entry name" value="EBP"/>
</dbReference>
<organism evidence="16 17">
    <name type="scientific">Lineolata rhizophorae</name>
    <dbReference type="NCBI Taxonomy" id="578093"/>
    <lineage>
        <taxon>Eukaryota</taxon>
        <taxon>Fungi</taxon>
        <taxon>Dikarya</taxon>
        <taxon>Ascomycota</taxon>
        <taxon>Pezizomycotina</taxon>
        <taxon>Dothideomycetes</taxon>
        <taxon>Dothideomycetes incertae sedis</taxon>
        <taxon>Lineolatales</taxon>
        <taxon>Lineolataceae</taxon>
        <taxon>Lineolata</taxon>
    </lineage>
</organism>